<organism evidence="1 2">
    <name type="scientific">Aromia moschata</name>
    <dbReference type="NCBI Taxonomy" id="1265417"/>
    <lineage>
        <taxon>Eukaryota</taxon>
        <taxon>Metazoa</taxon>
        <taxon>Ecdysozoa</taxon>
        <taxon>Arthropoda</taxon>
        <taxon>Hexapoda</taxon>
        <taxon>Insecta</taxon>
        <taxon>Pterygota</taxon>
        <taxon>Neoptera</taxon>
        <taxon>Endopterygota</taxon>
        <taxon>Coleoptera</taxon>
        <taxon>Polyphaga</taxon>
        <taxon>Cucujiformia</taxon>
        <taxon>Chrysomeloidea</taxon>
        <taxon>Cerambycidae</taxon>
        <taxon>Cerambycinae</taxon>
        <taxon>Callichromatini</taxon>
        <taxon>Aromia</taxon>
    </lineage>
</organism>
<protein>
    <submittedName>
        <fullName evidence="1">Uncharacterized protein</fullName>
    </submittedName>
</protein>
<comment type="caution">
    <text evidence="1">The sequence shown here is derived from an EMBL/GenBank/DDBJ whole genome shotgun (WGS) entry which is preliminary data.</text>
</comment>
<evidence type="ECO:0000313" key="1">
    <source>
        <dbReference type="EMBL" id="KAJ8935628.1"/>
    </source>
</evidence>
<reference evidence="1" key="1">
    <citation type="journal article" date="2023" name="Insect Mol. Biol.">
        <title>Genome sequencing provides insights into the evolution of gene families encoding plant cell wall-degrading enzymes in longhorned beetles.</title>
        <authorList>
            <person name="Shin N.R."/>
            <person name="Okamura Y."/>
            <person name="Kirsch R."/>
            <person name="Pauchet Y."/>
        </authorList>
    </citation>
    <scope>NUCLEOTIDE SEQUENCE</scope>
    <source>
        <strain evidence="1">AMC_N1</strain>
    </source>
</reference>
<accession>A0AAV8X9S6</accession>
<sequence length="88" mass="9737">MASKIIPLNADGLFSLGDKVYQTPLTDLEDLKNRIRNECEALNVQLLRSVTTPELLHRAECCVNQMDNTLNLFFSIISSAHGAGCSRT</sequence>
<gene>
    <name evidence="1" type="ORF">NQ318_009138</name>
</gene>
<name>A0AAV8X9S6_9CUCU</name>
<dbReference type="EMBL" id="JAPWTK010000857">
    <property type="protein sequence ID" value="KAJ8935628.1"/>
    <property type="molecule type" value="Genomic_DNA"/>
</dbReference>
<keyword evidence="2" id="KW-1185">Reference proteome</keyword>
<evidence type="ECO:0000313" key="2">
    <source>
        <dbReference type="Proteomes" id="UP001162162"/>
    </source>
</evidence>
<dbReference type="AlphaFoldDB" id="A0AAV8X9S6"/>
<dbReference type="Proteomes" id="UP001162162">
    <property type="component" value="Unassembled WGS sequence"/>
</dbReference>
<proteinExistence type="predicted"/>